<keyword evidence="1" id="KW-0067">ATP-binding</keyword>
<organism evidence="4">
    <name type="scientific">Mycobacterium xenopi 4042</name>
    <dbReference type="NCBI Taxonomy" id="1299334"/>
    <lineage>
        <taxon>Bacteria</taxon>
        <taxon>Bacillati</taxon>
        <taxon>Actinomycetota</taxon>
        <taxon>Actinomycetes</taxon>
        <taxon>Mycobacteriales</taxon>
        <taxon>Mycobacteriaceae</taxon>
        <taxon>Mycobacterium</taxon>
    </lineage>
</organism>
<feature type="domain" description="FtsK" evidence="3">
    <location>
        <begin position="166"/>
        <end position="371"/>
    </location>
</feature>
<dbReference type="Pfam" id="PF01580">
    <property type="entry name" value="FtsK_SpoIIIE"/>
    <property type="match status" value="1"/>
</dbReference>
<feature type="compositionally biased region" description="Low complexity" evidence="2">
    <location>
        <begin position="160"/>
        <end position="176"/>
    </location>
</feature>
<dbReference type="InterPro" id="IPR027417">
    <property type="entry name" value="P-loop_NTPase"/>
</dbReference>
<feature type="compositionally biased region" description="Low complexity" evidence="2">
    <location>
        <begin position="79"/>
        <end position="94"/>
    </location>
</feature>
<keyword evidence="1" id="KW-0547">Nucleotide-binding</keyword>
<gene>
    <name evidence="4" type="ORF">I553_6583</name>
</gene>
<feature type="region of interest" description="Disordered" evidence="2">
    <location>
        <begin position="158"/>
        <end position="192"/>
    </location>
</feature>
<dbReference type="GO" id="GO:0005524">
    <property type="term" value="F:ATP binding"/>
    <property type="evidence" value="ECO:0007669"/>
    <property type="project" value="UniProtKB-UniRule"/>
</dbReference>
<sequence>MNLPSQAGLGYFRKSGDEIIRFQAEYLWRDYRRGSSYDGEEQAPLTHSVDYIRPQLFTTAFAPLEVSVSGPTDRVPFPRSSTAKRSTATAAATTLTKKKRRCAHLKSVRSSSTSCAKSTSSPTGCGIRRWMCRCRSTSWSTASWAALGRRTTALPRIWCSRSGSSTGPTSMTSRRGQSTRLAPGECADPGRRGAGKTTALQTLICAAALTHTPEQVQFYCLAYSGTALTTVANLPHVGGVSGPTDPYGVRRTVAEVLGLVRDRKRSFLEYDVPSMEVFRRRKFGGEPGGVPDDGFGDVYLVIDNYRALAEENEVLIEQVNQIINQGPSFGVHVVATADRESELRPRCAAVSVRASSCAWPRWRTPSWCGPGSPKTFRPNPVAAWSR</sequence>
<dbReference type="PATRIC" id="fig|1299334.3.peg.4734"/>
<name>X8BHL3_MYCXE</name>
<dbReference type="GO" id="GO:0003677">
    <property type="term" value="F:DNA binding"/>
    <property type="evidence" value="ECO:0007669"/>
    <property type="project" value="InterPro"/>
</dbReference>
<evidence type="ECO:0000259" key="3">
    <source>
        <dbReference type="PROSITE" id="PS50901"/>
    </source>
</evidence>
<dbReference type="EMBL" id="JAOB01000042">
    <property type="protein sequence ID" value="EUA42723.1"/>
    <property type="molecule type" value="Genomic_DNA"/>
</dbReference>
<dbReference type="InterPro" id="IPR002543">
    <property type="entry name" value="FtsK_dom"/>
</dbReference>
<dbReference type="Gene3D" id="3.40.50.300">
    <property type="entry name" value="P-loop containing nucleotide triphosphate hydrolases"/>
    <property type="match status" value="1"/>
</dbReference>
<evidence type="ECO:0000256" key="1">
    <source>
        <dbReference type="PROSITE-ProRule" id="PRU00289"/>
    </source>
</evidence>
<reference evidence="4" key="1">
    <citation type="submission" date="2014-01" db="EMBL/GenBank/DDBJ databases">
        <authorList>
            <person name="Brown-Elliot B."/>
            <person name="Wallace R."/>
            <person name="Lenaerts A."/>
            <person name="Ordway D."/>
            <person name="DeGroote M.A."/>
            <person name="Parker T."/>
            <person name="Sizemore C."/>
            <person name="Tallon L.J."/>
            <person name="Sadzewicz L.K."/>
            <person name="Sengamalay N."/>
            <person name="Fraser C.M."/>
            <person name="Hine E."/>
            <person name="Shefchek K.A."/>
            <person name="Das S.P."/>
            <person name="Tettelin H."/>
        </authorList>
    </citation>
    <scope>NUCLEOTIDE SEQUENCE [LARGE SCALE GENOMIC DNA]</scope>
    <source>
        <strain evidence="4">4042</strain>
    </source>
</reference>
<dbReference type="AlphaFoldDB" id="X8BHL3"/>
<comment type="caution">
    <text evidence="4">The sequence shown here is derived from an EMBL/GenBank/DDBJ whole genome shotgun (WGS) entry which is preliminary data.</text>
</comment>
<feature type="binding site" evidence="1">
    <location>
        <begin position="190"/>
        <end position="197"/>
    </location>
    <ligand>
        <name>ATP</name>
        <dbReference type="ChEBI" id="CHEBI:30616"/>
    </ligand>
</feature>
<evidence type="ECO:0000313" key="4">
    <source>
        <dbReference type="EMBL" id="EUA42723.1"/>
    </source>
</evidence>
<dbReference type="PROSITE" id="PS50901">
    <property type="entry name" value="FTSK"/>
    <property type="match status" value="1"/>
</dbReference>
<protein>
    <submittedName>
        <fullName evidence="4">FtsK/SpoIIIE family protein</fullName>
    </submittedName>
</protein>
<feature type="region of interest" description="Disordered" evidence="2">
    <location>
        <begin position="72"/>
        <end position="94"/>
    </location>
</feature>
<proteinExistence type="predicted"/>
<dbReference type="SUPFAM" id="SSF52540">
    <property type="entry name" value="P-loop containing nucleoside triphosphate hydrolases"/>
    <property type="match status" value="1"/>
</dbReference>
<accession>X8BHL3</accession>
<evidence type="ECO:0000256" key="2">
    <source>
        <dbReference type="SAM" id="MobiDB-lite"/>
    </source>
</evidence>